<organism evidence="5 6">
    <name type="scientific">Cordyceps confragosa</name>
    <name type="common">Lecanicillium lecanii</name>
    <dbReference type="NCBI Taxonomy" id="2714763"/>
    <lineage>
        <taxon>Eukaryota</taxon>
        <taxon>Fungi</taxon>
        <taxon>Dikarya</taxon>
        <taxon>Ascomycota</taxon>
        <taxon>Pezizomycotina</taxon>
        <taxon>Sordariomycetes</taxon>
        <taxon>Hypocreomycetidae</taxon>
        <taxon>Hypocreales</taxon>
        <taxon>Cordycipitaceae</taxon>
        <taxon>Akanthomyces</taxon>
    </lineage>
</organism>
<accession>A0A179IE65</accession>
<protein>
    <recommendedName>
        <fullName evidence="4">CHORD domain-containing protein</fullName>
    </recommendedName>
</protein>
<evidence type="ECO:0000313" key="6">
    <source>
        <dbReference type="Proteomes" id="UP000243081"/>
    </source>
</evidence>
<evidence type="ECO:0000313" key="5">
    <source>
        <dbReference type="EMBL" id="OAR00936.1"/>
    </source>
</evidence>
<keyword evidence="2" id="KW-0677">Repeat</keyword>
<dbReference type="OrthoDB" id="1898560at2759"/>
<dbReference type="Gene3D" id="4.10.1130.20">
    <property type="match status" value="2"/>
</dbReference>
<proteinExistence type="predicted"/>
<dbReference type="PROSITE" id="PS51401">
    <property type="entry name" value="CHORD"/>
    <property type="match status" value="1"/>
</dbReference>
<dbReference type="Proteomes" id="UP000243081">
    <property type="component" value="Unassembled WGS sequence"/>
</dbReference>
<keyword evidence="3" id="KW-0862">Zinc</keyword>
<evidence type="ECO:0000256" key="2">
    <source>
        <dbReference type="ARBA" id="ARBA00022737"/>
    </source>
</evidence>
<sequence>MAEKCVHQGCGKLFTDANEECKYHPGPPIFHEGQKDSRRVADLQALRATPKLIVSKGWKCCKPRVLTFDEFMTIPPCTIGVHSTTDKPPE</sequence>
<dbReference type="EMBL" id="LUKN01001455">
    <property type="protein sequence ID" value="OAR00936.1"/>
    <property type="molecule type" value="Genomic_DNA"/>
</dbReference>
<name>A0A179IE65_CORDF</name>
<evidence type="ECO:0000256" key="3">
    <source>
        <dbReference type="ARBA" id="ARBA00022833"/>
    </source>
</evidence>
<feature type="non-terminal residue" evidence="5">
    <location>
        <position position="90"/>
    </location>
</feature>
<keyword evidence="6" id="KW-1185">Reference proteome</keyword>
<keyword evidence="1" id="KW-0479">Metal-binding</keyword>
<feature type="domain" description="CHORD" evidence="4">
    <location>
        <begin position="5"/>
        <end position="82"/>
    </location>
</feature>
<comment type="caution">
    <text evidence="5">The sequence shown here is derived from an EMBL/GenBank/DDBJ whole genome shotgun (WGS) entry which is preliminary data.</text>
</comment>
<reference evidence="5 6" key="1">
    <citation type="submission" date="2016-03" db="EMBL/GenBank/DDBJ databases">
        <title>Fine-scale spatial genetic structure of a fungal parasite of coffee scale insects.</title>
        <authorList>
            <person name="Jackson D."/>
            <person name="Zemenick K.A."/>
            <person name="Malloure B."/>
            <person name="Quandt C.A."/>
            <person name="James T.Y."/>
        </authorList>
    </citation>
    <scope>NUCLEOTIDE SEQUENCE [LARGE SCALE GENOMIC DNA]</scope>
    <source>
        <strain evidence="5 6">UM487</strain>
    </source>
</reference>
<dbReference type="PANTHER" id="PTHR46983">
    <property type="entry name" value="CYSTEINE AND HISTIDINE-RICH DOMAIN-CONTAINING PROTEIN 1"/>
    <property type="match status" value="1"/>
</dbReference>
<dbReference type="GO" id="GO:0046872">
    <property type="term" value="F:metal ion binding"/>
    <property type="evidence" value="ECO:0007669"/>
    <property type="project" value="UniProtKB-KW"/>
</dbReference>
<dbReference type="InterPro" id="IPR007051">
    <property type="entry name" value="CHORD_dom"/>
</dbReference>
<evidence type="ECO:0000256" key="1">
    <source>
        <dbReference type="ARBA" id="ARBA00022723"/>
    </source>
</evidence>
<evidence type="ECO:0000259" key="4">
    <source>
        <dbReference type="PROSITE" id="PS51401"/>
    </source>
</evidence>
<dbReference type="PANTHER" id="PTHR46983:SF3">
    <property type="entry name" value="CHPADIPLOID STATE MAINTENANCE PROTEIN CHPA"/>
    <property type="match status" value="1"/>
</dbReference>
<dbReference type="AlphaFoldDB" id="A0A179IE65"/>
<dbReference type="Pfam" id="PF04968">
    <property type="entry name" value="CHORD"/>
    <property type="match status" value="2"/>
</dbReference>
<gene>
    <name evidence="5" type="ORF">LLEC1_07952</name>
</gene>
<dbReference type="InterPro" id="IPR039790">
    <property type="entry name" value="CHRD1"/>
</dbReference>